<keyword evidence="3" id="KW-0812">Transmembrane</keyword>
<keyword evidence="3" id="KW-1133">Transmembrane helix</keyword>
<organism evidence="5 6">
    <name type="scientific">Anaerococcus degeneri</name>
    <dbReference type="NCBI Taxonomy" id="361500"/>
    <lineage>
        <taxon>Bacteria</taxon>
        <taxon>Bacillati</taxon>
        <taxon>Bacillota</taxon>
        <taxon>Tissierellia</taxon>
        <taxon>Tissierellales</taxon>
        <taxon>Peptoniphilaceae</taxon>
        <taxon>Anaerococcus</taxon>
    </lineage>
</organism>
<sequence length="948" mass="101037">MSREFELLFKLQASLGPKFRDSFSQAKKATIELQENISKANKAAGDITGYKKTQLTLDTSIARQKQYKEELAALEAEQKKAGGSSTQLAAKIASKREQLERVNIKIKETSDSLSQYETRLKEAGVDTNNLSKESARLAEEVEKARTAQEKAAARMAAQERNNEAISKTKKELAGVIGVATAVGTALYAGPVKSAMTFESSMADVAKVVDGLRDSSGALTPEYAKMKSEILDLTKTIPMTANELTEIAAAAGQAGIARNEISKFTEDAAKMGIAFDVTADQAGDYMAKWRTSFGLTQEQVIELADKINYLGDTSAAQASQIAGVVTSVGPLGEVAGFASGEIAAMGATLIGVGVQEEVASTGIKKLMTTMTAGDSATKKQKEVLEKLGFSATEMAARMQTDAKGAVLDLMAAFQKLPEAEQAAALKNYFGQESIGALAPLLTNLDLLEEQFKKVGDKAKYAGSMQAEFESRSKTTENAIQLAKNALSRLSINIGSAFLPYVAQAANKAAEFTGKIAEFAEKNPKATKTIMAVVGGLLALRTAGLVGKLGILEVKKSIYGVVDIVDKLKKLNIAGGIGKVKGVLTSVGSGFAAVGKGLMGIVSSVGIVPIIIVAVIAGLVLLWTKCEWFREGVINIWNNIKEFTISTWSSIKEFFSGLWNGLSETWTTSWQAITAFLSELWTGFIGSVQGIWQAIKDFFSNIWTGISETWQATWLFISQSVMAILNGMGQQIGIVIGGITGVFQGLIQFITGVFTGNWASAWEGVKSIFASAFNALVGLAKAPINAVIGLVNKAIGALNGIKIPSWVPGVGGKGINIPKIATLWKGSAHAPDTFIAGEQGPELVMGGGGSKVFTAHTTKGIFTGLKESFISAKEMLTNFPKPSFAPAPGMAVAGVGGGINIHIDSHPAFYMMSGDPNEMQKMLAENNENIKREIKEEIADHEENRRRRRY</sequence>
<evidence type="ECO:0000256" key="3">
    <source>
        <dbReference type="SAM" id="Phobius"/>
    </source>
</evidence>
<protein>
    <submittedName>
        <fullName evidence="5">Phage tail tape measure protein</fullName>
    </submittedName>
</protein>
<dbReference type="RefSeq" id="WP_209773564.1">
    <property type="nucleotide sequence ID" value="NZ_JAGGLO010000004.1"/>
</dbReference>
<feature type="transmembrane region" description="Helical" evidence="3">
    <location>
        <begin position="596"/>
        <end position="621"/>
    </location>
</feature>
<feature type="domain" description="Phage tail tape measure protein" evidence="4">
    <location>
        <begin position="228"/>
        <end position="429"/>
    </location>
</feature>
<dbReference type="PANTHER" id="PTHR37813">
    <property type="entry name" value="FELS-2 PROPHAGE PROTEIN"/>
    <property type="match status" value="1"/>
</dbReference>
<name>A0ABS7YWN1_9FIRM</name>
<evidence type="ECO:0000256" key="1">
    <source>
        <dbReference type="ARBA" id="ARBA00022612"/>
    </source>
</evidence>
<reference evidence="6" key="1">
    <citation type="submission" date="2023-07" db="EMBL/GenBank/DDBJ databases">
        <title>FDA dAtabase for Regulatory Grade micrObial Sequences (FDA-ARGOS): Supporting development and validation of Infectious Disease Dx tests.</title>
        <authorList>
            <person name="Sproer C."/>
            <person name="Gronow S."/>
            <person name="Severitt S."/>
            <person name="Schroder I."/>
            <person name="Tallon L."/>
            <person name="Sadzewicz L."/>
            <person name="Zhao X."/>
            <person name="Boylan J."/>
            <person name="Ott S."/>
            <person name="Bowen H."/>
            <person name="Vavikolanu K."/>
            <person name="Hazen T."/>
            <person name="Aluvathingal J."/>
            <person name="Nadendla S."/>
            <person name="Lowell S."/>
            <person name="Myers T."/>
            <person name="Yan Y."/>
        </authorList>
    </citation>
    <scope>NUCLEOTIDE SEQUENCE [LARGE SCALE GENOMIC DNA]</scope>
    <source>
        <strain evidence="6">FDAARGOS_1538</strain>
    </source>
</reference>
<feature type="coiled-coil region" evidence="2">
    <location>
        <begin position="918"/>
        <end position="945"/>
    </location>
</feature>
<keyword evidence="2" id="KW-0175">Coiled coil</keyword>
<evidence type="ECO:0000313" key="5">
    <source>
        <dbReference type="EMBL" id="MCA2096063.1"/>
    </source>
</evidence>
<dbReference type="InterPro" id="IPR010090">
    <property type="entry name" value="Phage_tape_meas"/>
</dbReference>
<comment type="caution">
    <text evidence="5">The sequence shown here is derived from an EMBL/GenBank/DDBJ whole genome shotgun (WGS) entry which is preliminary data.</text>
</comment>
<evidence type="ECO:0000259" key="4">
    <source>
        <dbReference type="Pfam" id="PF10145"/>
    </source>
</evidence>
<dbReference type="Proteomes" id="UP001198374">
    <property type="component" value="Unassembled WGS sequence"/>
</dbReference>
<proteinExistence type="predicted"/>
<keyword evidence="6" id="KW-1185">Reference proteome</keyword>
<dbReference type="PANTHER" id="PTHR37813:SF1">
    <property type="entry name" value="FELS-2 PROPHAGE PROTEIN"/>
    <property type="match status" value="1"/>
</dbReference>
<dbReference type="Gene3D" id="1.20.120.20">
    <property type="entry name" value="Apolipoprotein"/>
    <property type="match status" value="1"/>
</dbReference>
<dbReference type="EMBL" id="JAIWIY010000001">
    <property type="protein sequence ID" value="MCA2096063.1"/>
    <property type="molecule type" value="Genomic_DNA"/>
</dbReference>
<keyword evidence="3" id="KW-0472">Membrane</keyword>
<dbReference type="Pfam" id="PF10145">
    <property type="entry name" value="PhageMin_Tail"/>
    <property type="match status" value="1"/>
</dbReference>
<evidence type="ECO:0000256" key="2">
    <source>
        <dbReference type="SAM" id="Coils"/>
    </source>
</evidence>
<evidence type="ECO:0000313" key="6">
    <source>
        <dbReference type="Proteomes" id="UP001198374"/>
    </source>
</evidence>
<dbReference type="NCBIfam" id="TIGR01760">
    <property type="entry name" value="tape_meas_TP901"/>
    <property type="match status" value="1"/>
</dbReference>
<feature type="coiled-coil region" evidence="2">
    <location>
        <begin position="57"/>
        <end position="161"/>
    </location>
</feature>
<accession>A0ABS7YWN1</accession>
<keyword evidence="1" id="KW-1188">Viral release from host cell</keyword>
<gene>
    <name evidence="5" type="ORF">LDJ82_03945</name>
</gene>